<proteinExistence type="predicted"/>
<keyword evidence="1" id="KW-0812">Transmembrane</keyword>
<evidence type="ECO:0000256" key="1">
    <source>
        <dbReference type="SAM" id="Phobius"/>
    </source>
</evidence>
<dbReference type="InterPro" id="IPR012902">
    <property type="entry name" value="N_methyl_site"/>
</dbReference>
<dbReference type="AlphaFoldDB" id="A0A2H0UA20"/>
<protein>
    <submittedName>
        <fullName evidence="2">Uncharacterized protein</fullName>
    </submittedName>
</protein>
<dbReference type="Pfam" id="PF07963">
    <property type="entry name" value="N_methyl"/>
    <property type="match status" value="1"/>
</dbReference>
<keyword evidence="1" id="KW-0472">Membrane</keyword>
<name>A0A2H0UA20_9BACT</name>
<accession>A0A2H0UA20</accession>
<dbReference type="NCBIfam" id="TIGR02532">
    <property type="entry name" value="IV_pilin_GFxxxE"/>
    <property type="match status" value="1"/>
</dbReference>
<keyword evidence="1" id="KW-1133">Transmembrane helix</keyword>
<organism evidence="2 3">
    <name type="scientific">Candidatus Kaiserbacteria bacterium CG10_big_fil_rev_8_21_14_0_10_59_10</name>
    <dbReference type="NCBI Taxonomy" id="1974612"/>
    <lineage>
        <taxon>Bacteria</taxon>
        <taxon>Candidatus Kaiseribacteriota</taxon>
    </lineage>
</organism>
<dbReference type="Proteomes" id="UP000231379">
    <property type="component" value="Unassembled WGS sequence"/>
</dbReference>
<feature type="transmembrane region" description="Helical" evidence="1">
    <location>
        <begin position="38"/>
        <end position="58"/>
    </location>
</feature>
<evidence type="ECO:0000313" key="2">
    <source>
        <dbReference type="EMBL" id="PIR82625.1"/>
    </source>
</evidence>
<comment type="caution">
    <text evidence="2">The sequence shown here is derived from an EMBL/GenBank/DDBJ whole genome shotgun (WGS) entry which is preliminary data.</text>
</comment>
<dbReference type="EMBL" id="PFBM01000010">
    <property type="protein sequence ID" value="PIR82625.1"/>
    <property type="molecule type" value="Genomic_DNA"/>
</dbReference>
<reference evidence="3" key="1">
    <citation type="submission" date="2017-09" db="EMBL/GenBank/DDBJ databases">
        <title>Depth-based differentiation of microbial function through sediment-hosted aquifers and enrichment of novel symbionts in the deep terrestrial subsurface.</title>
        <authorList>
            <person name="Probst A.J."/>
            <person name="Ladd B."/>
            <person name="Jarett J.K."/>
            <person name="Geller-Mcgrath D.E."/>
            <person name="Sieber C.M.K."/>
            <person name="Emerson J.B."/>
            <person name="Anantharaman K."/>
            <person name="Thomas B.C."/>
            <person name="Malmstrom R."/>
            <person name="Stieglmeier M."/>
            <person name="Klingl A."/>
            <person name="Woyke T."/>
            <person name="Ryan C.M."/>
            <person name="Banfield J.F."/>
        </authorList>
    </citation>
    <scope>NUCLEOTIDE SEQUENCE [LARGE SCALE GENOMIC DNA]</scope>
</reference>
<gene>
    <name evidence="2" type="ORF">COU20_01545</name>
</gene>
<sequence length="207" mass="22416">MIVKRPLSTPQSNAAENRGTFLPQVAGRRMRATNGFTLVETLVAIAVLTIAIVAPMSLTTQSLSSAYYARDQVTAFHLAQEAIEAVRSVRDGNVLSNAFGEPADLLSGFPSTSDEPFIVDTRDNTMTLCPAQTCPPLQTDGNFYGYGGGAAGWADTRFTREVRAQFVSEPDEIRVSVTVRWATGAQSARSFTISENLFRWVDDGSAQ</sequence>
<evidence type="ECO:0000313" key="3">
    <source>
        <dbReference type="Proteomes" id="UP000231379"/>
    </source>
</evidence>